<dbReference type="InterPro" id="IPR014198">
    <property type="entry name" value="Spore_III_AB"/>
</dbReference>
<protein>
    <submittedName>
        <fullName evidence="1">Stage III sporulation protein AB</fullName>
    </submittedName>
</protein>
<dbReference type="Proteomes" id="UP000217785">
    <property type="component" value="Unassembled WGS sequence"/>
</dbReference>
<accession>A0A292YE16</accession>
<dbReference type="OrthoDB" id="1957909at2"/>
<dbReference type="Pfam" id="PF09548">
    <property type="entry name" value="Spore_III_AB"/>
    <property type="match status" value="1"/>
</dbReference>
<dbReference type="AlphaFoldDB" id="A0A292YE16"/>
<dbReference type="NCBIfam" id="TIGR02833">
    <property type="entry name" value="spore_III_AB"/>
    <property type="match status" value="1"/>
</dbReference>
<dbReference type="RefSeq" id="WP_096182626.1">
    <property type="nucleotide sequence ID" value="NZ_BDUF01000068.1"/>
</dbReference>
<organism evidence="1 2">
    <name type="scientific">Effusibacillus lacus</name>
    <dbReference type="NCBI Taxonomy" id="1348429"/>
    <lineage>
        <taxon>Bacteria</taxon>
        <taxon>Bacillati</taxon>
        <taxon>Bacillota</taxon>
        <taxon>Bacilli</taxon>
        <taxon>Bacillales</taxon>
        <taxon>Alicyclobacillaceae</taxon>
        <taxon>Effusibacillus</taxon>
    </lineage>
</organism>
<evidence type="ECO:0000313" key="1">
    <source>
        <dbReference type="EMBL" id="GAX90902.1"/>
    </source>
</evidence>
<evidence type="ECO:0000313" key="2">
    <source>
        <dbReference type="Proteomes" id="UP000217785"/>
    </source>
</evidence>
<name>A0A292YE16_9BACL</name>
<keyword evidence="2" id="KW-1185">Reference proteome</keyword>
<proteinExistence type="predicted"/>
<dbReference type="PIRSF" id="PIRSF021435">
    <property type="entry name" value="SpoIIIAB"/>
    <property type="match status" value="1"/>
</dbReference>
<comment type="caution">
    <text evidence="1">The sequence shown here is derived from an EMBL/GenBank/DDBJ whole genome shotgun (WGS) entry which is preliminary data.</text>
</comment>
<sequence>MIKLVGSVMIIMAAAGLGFWRATTYSERARQLNQLITALQMLETEISYGATPLPEALSRIGRRIPGPIGLLLDETGQRLMRGEGGSVGLLLQSQFEQWSPRLSLQPQDREILLTFGQTLGVSDRSDQLKHIRLACTRLAAEESLARDERDRLGKMWRYLGVLTGAAAVIIMY</sequence>
<gene>
    <name evidence="1" type="ORF">EFBL_2544</name>
</gene>
<reference evidence="2" key="1">
    <citation type="submission" date="2017-07" db="EMBL/GenBank/DDBJ databases">
        <title>Draft genome sequence of Effusibacillus lacus strain skLN1.</title>
        <authorList>
            <person name="Watanabe M."/>
            <person name="Kojima H."/>
            <person name="Fukui M."/>
        </authorList>
    </citation>
    <scope>NUCLEOTIDE SEQUENCE [LARGE SCALE GENOMIC DNA]</scope>
    <source>
        <strain evidence="2">skLN1</strain>
    </source>
</reference>
<dbReference type="EMBL" id="BDUF01000068">
    <property type="protein sequence ID" value="GAX90902.1"/>
    <property type="molecule type" value="Genomic_DNA"/>
</dbReference>